<dbReference type="EMBL" id="JACMSC010000009">
    <property type="protein sequence ID" value="KAG6507406.1"/>
    <property type="molecule type" value="Genomic_DNA"/>
</dbReference>
<dbReference type="Proteomes" id="UP000734854">
    <property type="component" value="Unassembled WGS sequence"/>
</dbReference>
<reference evidence="2 3" key="1">
    <citation type="submission" date="2020-08" db="EMBL/GenBank/DDBJ databases">
        <title>Plant Genome Project.</title>
        <authorList>
            <person name="Zhang R.-G."/>
        </authorList>
    </citation>
    <scope>NUCLEOTIDE SEQUENCE [LARGE SCALE GENOMIC DNA]</scope>
    <source>
        <tissue evidence="2">Rhizome</tissue>
    </source>
</reference>
<sequence length="78" mass="8139">MQELEYQLARASSGEITITRAVDLDSSNESSDHVNDTTSPEASNVESGSSSVSSDQVTDTTSSESSGTEFNSLSVSSD</sequence>
<evidence type="ECO:0000313" key="3">
    <source>
        <dbReference type="Proteomes" id="UP000734854"/>
    </source>
</evidence>
<accession>A0A8J5GJE6</accession>
<keyword evidence="3" id="KW-1185">Reference proteome</keyword>
<organism evidence="2 3">
    <name type="scientific">Zingiber officinale</name>
    <name type="common">Ginger</name>
    <name type="synonym">Amomum zingiber</name>
    <dbReference type="NCBI Taxonomy" id="94328"/>
    <lineage>
        <taxon>Eukaryota</taxon>
        <taxon>Viridiplantae</taxon>
        <taxon>Streptophyta</taxon>
        <taxon>Embryophyta</taxon>
        <taxon>Tracheophyta</taxon>
        <taxon>Spermatophyta</taxon>
        <taxon>Magnoliopsida</taxon>
        <taxon>Liliopsida</taxon>
        <taxon>Zingiberales</taxon>
        <taxon>Zingiberaceae</taxon>
        <taxon>Zingiber</taxon>
    </lineage>
</organism>
<dbReference type="AlphaFoldDB" id="A0A8J5GJE6"/>
<feature type="region of interest" description="Disordered" evidence="1">
    <location>
        <begin position="22"/>
        <end position="78"/>
    </location>
</feature>
<comment type="caution">
    <text evidence="2">The sequence shown here is derived from an EMBL/GenBank/DDBJ whole genome shotgun (WGS) entry which is preliminary data.</text>
</comment>
<feature type="compositionally biased region" description="Low complexity" evidence="1">
    <location>
        <begin position="39"/>
        <end position="78"/>
    </location>
</feature>
<evidence type="ECO:0000313" key="2">
    <source>
        <dbReference type="EMBL" id="KAG6507406.1"/>
    </source>
</evidence>
<gene>
    <name evidence="2" type="ORF">ZIOFF_032749</name>
</gene>
<protein>
    <submittedName>
        <fullName evidence="2">Uncharacterized protein</fullName>
    </submittedName>
</protein>
<evidence type="ECO:0000256" key="1">
    <source>
        <dbReference type="SAM" id="MobiDB-lite"/>
    </source>
</evidence>
<proteinExistence type="predicted"/>
<name>A0A8J5GJE6_ZINOF</name>